<feature type="region of interest" description="Disordered" evidence="1">
    <location>
        <begin position="1"/>
        <end position="61"/>
    </location>
</feature>
<feature type="region of interest" description="Disordered" evidence="1">
    <location>
        <begin position="79"/>
        <end position="110"/>
    </location>
</feature>
<reference evidence="2" key="1">
    <citation type="submission" date="2022-07" db="EMBL/GenBank/DDBJ databases">
        <authorList>
            <person name="Macas J."/>
            <person name="Novak P."/>
            <person name="Neumann P."/>
        </authorList>
    </citation>
    <scope>NUCLEOTIDE SEQUENCE</scope>
</reference>
<feature type="region of interest" description="Disordered" evidence="1">
    <location>
        <begin position="155"/>
        <end position="199"/>
    </location>
</feature>
<dbReference type="EMBL" id="CAMAPE010000033">
    <property type="protein sequence ID" value="CAH9095356.1"/>
    <property type="molecule type" value="Genomic_DNA"/>
</dbReference>
<keyword evidence="3" id="KW-1185">Reference proteome</keyword>
<accession>A0A9P0ZA26</accession>
<feature type="compositionally biased region" description="Basic and acidic residues" evidence="1">
    <location>
        <begin position="47"/>
        <end position="61"/>
    </location>
</feature>
<name>A0A9P0ZA26_CUSEU</name>
<protein>
    <submittedName>
        <fullName evidence="2">Uncharacterized protein</fullName>
    </submittedName>
</protein>
<feature type="compositionally biased region" description="Basic and acidic residues" evidence="1">
    <location>
        <begin position="79"/>
        <end position="103"/>
    </location>
</feature>
<evidence type="ECO:0000313" key="2">
    <source>
        <dbReference type="EMBL" id="CAH9095356.1"/>
    </source>
</evidence>
<organism evidence="2 3">
    <name type="scientific">Cuscuta europaea</name>
    <name type="common">European dodder</name>
    <dbReference type="NCBI Taxonomy" id="41803"/>
    <lineage>
        <taxon>Eukaryota</taxon>
        <taxon>Viridiplantae</taxon>
        <taxon>Streptophyta</taxon>
        <taxon>Embryophyta</taxon>
        <taxon>Tracheophyta</taxon>
        <taxon>Spermatophyta</taxon>
        <taxon>Magnoliopsida</taxon>
        <taxon>eudicotyledons</taxon>
        <taxon>Gunneridae</taxon>
        <taxon>Pentapetalae</taxon>
        <taxon>asterids</taxon>
        <taxon>lamiids</taxon>
        <taxon>Solanales</taxon>
        <taxon>Convolvulaceae</taxon>
        <taxon>Cuscuteae</taxon>
        <taxon>Cuscuta</taxon>
        <taxon>Cuscuta subgen. Cuscuta</taxon>
    </lineage>
</organism>
<sequence>MEEKNHKENNINGAANDVEQPEGVVEEEDNRKGDKIITEEVNASVDRNGRHHVEKEKVIGKEDDIPNFDIFSFQTQLEVEGKTKEKSKEEREKNEMNTEKGKAADMWGMSSQEDSQFVKEMCKNVEEVEKVALQSTYSEKLMPEDTQFENVALQRKASEKSNQSIPVANVVREKRCPRSPTRYTPSENIVEVKRRKKEQ</sequence>
<dbReference type="AlphaFoldDB" id="A0A9P0ZA26"/>
<evidence type="ECO:0000313" key="3">
    <source>
        <dbReference type="Proteomes" id="UP001152484"/>
    </source>
</evidence>
<proteinExistence type="predicted"/>
<feature type="compositionally biased region" description="Basic and acidic residues" evidence="1">
    <location>
        <begin position="29"/>
        <end position="38"/>
    </location>
</feature>
<evidence type="ECO:0000256" key="1">
    <source>
        <dbReference type="SAM" id="MobiDB-lite"/>
    </source>
</evidence>
<gene>
    <name evidence="2" type="ORF">CEURO_LOCUS13086</name>
</gene>
<dbReference type="Proteomes" id="UP001152484">
    <property type="component" value="Unassembled WGS sequence"/>
</dbReference>
<comment type="caution">
    <text evidence="2">The sequence shown here is derived from an EMBL/GenBank/DDBJ whole genome shotgun (WGS) entry which is preliminary data.</text>
</comment>
<dbReference type="OrthoDB" id="5065855at2759"/>